<reference evidence="5 6" key="1">
    <citation type="journal article" date="2021" name="Elife">
        <title>Chloroplast acquisition without the gene transfer in kleptoplastic sea slugs, Plakobranchus ocellatus.</title>
        <authorList>
            <person name="Maeda T."/>
            <person name="Takahashi S."/>
            <person name="Yoshida T."/>
            <person name="Shimamura S."/>
            <person name="Takaki Y."/>
            <person name="Nagai Y."/>
            <person name="Toyoda A."/>
            <person name="Suzuki Y."/>
            <person name="Arimoto A."/>
            <person name="Ishii H."/>
            <person name="Satoh N."/>
            <person name="Nishiyama T."/>
            <person name="Hasebe M."/>
            <person name="Maruyama T."/>
            <person name="Minagawa J."/>
            <person name="Obokata J."/>
            <person name="Shigenobu S."/>
        </authorList>
    </citation>
    <scope>NUCLEOTIDE SEQUENCE [LARGE SCALE GENOMIC DNA]</scope>
</reference>
<evidence type="ECO:0000256" key="3">
    <source>
        <dbReference type="SAM" id="MobiDB-lite"/>
    </source>
</evidence>
<dbReference type="GO" id="GO:0030431">
    <property type="term" value="P:sleep"/>
    <property type="evidence" value="ECO:0007669"/>
    <property type="project" value="InterPro"/>
</dbReference>
<protein>
    <recommendedName>
        <fullName evidence="7">Protein sleepless</fullName>
    </recommendedName>
</protein>
<dbReference type="EMBL" id="BLXT01004960">
    <property type="protein sequence ID" value="GFO18615.1"/>
    <property type="molecule type" value="Genomic_DNA"/>
</dbReference>
<proteinExistence type="predicted"/>
<feature type="transmembrane region" description="Helical" evidence="4">
    <location>
        <begin position="182"/>
        <end position="201"/>
    </location>
</feature>
<gene>
    <name evidence="5" type="ORF">PoB_004512000</name>
</gene>
<sequence length="207" mass="22787">MDHASFRASALPSVPPNAPTHGGRRKNLRFFQMVGRGLKDISDQNLPVPQNHFLFHTTPQLSYCEIIFAGSDAIDCYKCTSIDGHLGECDDEFDRGISTVHLIARECVYGYFKGTHCIKLKGLREDGVRITVRDCSDGDWGSHCGDIRYLYGDKQQKIDGCLEACSHDGCNAATSIGQLHCGVLSLNLLLTFATAIFVTALHKAMFS</sequence>
<accession>A0AAV4BHP9</accession>
<evidence type="ECO:0000256" key="1">
    <source>
        <dbReference type="ARBA" id="ARBA00022729"/>
    </source>
</evidence>
<keyword evidence="4" id="KW-0472">Membrane</keyword>
<feature type="region of interest" description="Disordered" evidence="3">
    <location>
        <begin position="1"/>
        <end position="24"/>
    </location>
</feature>
<evidence type="ECO:0000313" key="5">
    <source>
        <dbReference type="EMBL" id="GFO18615.1"/>
    </source>
</evidence>
<keyword evidence="1" id="KW-0732">Signal</keyword>
<evidence type="ECO:0000256" key="2">
    <source>
        <dbReference type="ARBA" id="ARBA00023180"/>
    </source>
</evidence>
<dbReference type="PANTHER" id="PTHR38332">
    <property type="entry name" value="PROTEIN CBG11604"/>
    <property type="match status" value="1"/>
</dbReference>
<dbReference type="Proteomes" id="UP000735302">
    <property type="component" value="Unassembled WGS sequence"/>
</dbReference>
<dbReference type="AlphaFoldDB" id="A0AAV4BHP9"/>
<dbReference type="GO" id="GO:0032222">
    <property type="term" value="P:regulation of synaptic transmission, cholinergic"/>
    <property type="evidence" value="ECO:0007669"/>
    <property type="project" value="InterPro"/>
</dbReference>
<evidence type="ECO:0000256" key="4">
    <source>
        <dbReference type="SAM" id="Phobius"/>
    </source>
</evidence>
<dbReference type="PANTHER" id="PTHR38332:SF2">
    <property type="entry name" value="PROTEIN QUIVER"/>
    <property type="match status" value="1"/>
</dbReference>
<keyword evidence="4" id="KW-0812">Transmembrane</keyword>
<dbReference type="InterPro" id="IPR031424">
    <property type="entry name" value="QVR-like"/>
</dbReference>
<dbReference type="Pfam" id="PF17064">
    <property type="entry name" value="QVR"/>
    <property type="match status" value="1"/>
</dbReference>
<evidence type="ECO:0000313" key="6">
    <source>
        <dbReference type="Proteomes" id="UP000735302"/>
    </source>
</evidence>
<organism evidence="5 6">
    <name type="scientific">Plakobranchus ocellatus</name>
    <dbReference type="NCBI Taxonomy" id="259542"/>
    <lineage>
        <taxon>Eukaryota</taxon>
        <taxon>Metazoa</taxon>
        <taxon>Spiralia</taxon>
        <taxon>Lophotrochozoa</taxon>
        <taxon>Mollusca</taxon>
        <taxon>Gastropoda</taxon>
        <taxon>Heterobranchia</taxon>
        <taxon>Euthyneura</taxon>
        <taxon>Panpulmonata</taxon>
        <taxon>Sacoglossa</taxon>
        <taxon>Placobranchoidea</taxon>
        <taxon>Plakobranchidae</taxon>
        <taxon>Plakobranchus</taxon>
    </lineage>
</organism>
<evidence type="ECO:0008006" key="7">
    <source>
        <dbReference type="Google" id="ProtNLM"/>
    </source>
</evidence>
<keyword evidence="4" id="KW-1133">Transmembrane helix</keyword>
<name>A0AAV4BHP9_9GAST</name>
<keyword evidence="6" id="KW-1185">Reference proteome</keyword>
<comment type="caution">
    <text evidence="5">The sequence shown here is derived from an EMBL/GenBank/DDBJ whole genome shotgun (WGS) entry which is preliminary data.</text>
</comment>
<keyword evidence="2" id="KW-0325">Glycoprotein</keyword>